<dbReference type="EMBL" id="CP022115">
    <property type="protein sequence ID" value="ASJ24323.1"/>
    <property type="molecule type" value="Genomic_DNA"/>
</dbReference>
<sequence length="42" mass="4555">MQKKWGVVSLCAFDIISPIFSSTATVFSRVSTNPYPISGFTA</sequence>
<dbReference type="AlphaFoldDB" id="A0A248LJH4"/>
<reference evidence="2" key="1">
    <citation type="submission" date="2017-06" db="EMBL/GenBank/DDBJ databases">
        <title>Whole genome sequence of Laribacter hongkongensis LHGZ1.</title>
        <authorList>
            <person name="Chen D."/>
            <person name="Wu H."/>
            <person name="Chen J."/>
        </authorList>
    </citation>
    <scope>NUCLEOTIDE SEQUENCE [LARGE SCALE GENOMIC DNA]</scope>
    <source>
        <strain evidence="2">LHGZ1</strain>
    </source>
</reference>
<protein>
    <submittedName>
        <fullName evidence="1">Uncharacterized protein</fullName>
    </submittedName>
</protein>
<proteinExistence type="predicted"/>
<organism evidence="1 2">
    <name type="scientific">Laribacter hongkongensis</name>
    <dbReference type="NCBI Taxonomy" id="168471"/>
    <lineage>
        <taxon>Bacteria</taxon>
        <taxon>Pseudomonadati</taxon>
        <taxon>Pseudomonadota</taxon>
        <taxon>Betaproteobacteria</taxon>
        <taxon>Neisseriales</taxon>
        <taxon>Aquaspirillaceae</taxon>
        <taxon>Laribacter</taxon>
    </lineage>
</organism>
<evidence type="ECO:0000313" key="2">
    <source>
        <dbReference type="Proteomes" id="UP000197424"/>
    </source>
</evidence>
<evidence type="ECO:0000313" key="1">
    <source>
        <dbReference type="EMBL" id="ASJ24323.1"/>
    </source>
</evidence>
<gene>
    <name evidence="1" type="ORF">LHGZ1_1492</name>
</gene>
<accession>A0A248LJH4</accession>
<name>A0A248LJH4_9NEIS</name>
<dbReference type="Proteomes" id="UP000197424">
    <property type="component" value="Chromosome"/>
</dbReference>